<gene>
    <name evidence="4" type="ORF">SAMN04487971_108116</name>
</gene>
<feature type="domain" description="DUF4174" evidence="3">
    <location>
        <begin position="78"/>
        <end position="173"/>
    </location>
</feature>
<evidence type="ECO:0000256" key="1">
    <source>
        <dbReference type="ARBA" id="ARBA00022729"/>
    </source>
</evidence>
<evidence type="ECO:0000313" key="4">
    <source>
        <dbReference type="EMBL" id="SDL28095.1"/>
    </source>
</evidence>
<organism evidence="4 5">
    <name type="scientific">Paracoccus chinensis</name>
    <dbReference type="NCBI Taxonomy" id="525640"/>
    <lineage>
        <taxon>Bacteria</taxon>
        <taxon>Pseudomonadati</taxon>
        <taxon>Pseudomonadota</taxon>
        <taxon>Alphaproteobacteria</taxon>
        <taxon>Rhodobacterales</taxon>
        <taxon>Paracoccaceae</taxon>
        <taxon>Paracoccus</taxon>
    </lineage>
</organism>
<dbReference type="STRING" id="525640.SAMN04487971_108116"/>
<accession>A0A1G9ISP6</accession>
<feature type="chain" id="PRO_5011495586" description="DUF4174 domain-containing protein" evidence="2">
    <location>
        <begin position="24"/>
        <end position="180"/>
    </location>
</feature>
<feature type="signal peptide" evidence="2">
    <location>
        <begin position="1"/>
        <end position="23"/>
    </location>
</feature>
<dbReference type="AlphaFoldDB" id="A0A1G9ISP6"/>
<dbReference type="InterPro" id="IPR025232">
    <property type="entry name" value="DUF4174"/>
</dbReference>
<sequence length="180" mass="19444">MTIWIWKLSGLALVAGLGTQALAMGAPTPPPEPVRVERAAPARPAAARAPDAGVPAPGPAELDIRPAAEVSPESLLFESRPVLVFADTEQEPAFITQMELLARDPAAMARRDVIVITDTDPAANSAWRQKLRPRGFALIILDTDGTVIDRKPFPWDTREIGRAIDKTPVRREETRASGGR</sequence>
<dbReference type="RefSeq" id="WP_245688809.1">
    <property type="nucleotide sequence ID" value="NZ_FNGE01000008.1"/>
</dbReference>
<protein>
    <recommendedName>
        <fullName evidence="3">DUF4174 domain-containing protein</fullName>
    </recommendedName>
</protein>
<proteinExistence type="predicted"/>
<keyword evidence="5" id="KW-1185">Reference proteome</keyword>
<dbReference type="Pfam" id="PF13778">
    <property type="entry name" value="DUF4174"/>
    <property type="match status" value="1"/>
</dbReference>
<name>A0A1G9ISP6_9RHOB</name>
<dbReference type="EMBL" id="FNGE01000008">
    <property type="protein sequence ID" value="SDL28095.1"/>
    <property type="molecule type" value="Genomic_DNA"/>
</dbReference>
<evidence type="ECO:0000256" key="2">
    <source>
        <dbReference type="SAM" id="SignalP"/>
    </source>
</evidence>
<keyword evidence="1 2" id="KW-0732">Signal</keyword>
<dbReference type="Proteomes" id="UP000199555">
    <property type="component" value="Unassembled WGS sequence"/>
</dbReference>
<evidence type="ECO:0000313" key="5">
    <source>
        <dbReference type="Proteomes" id="UP000199555"/>
    </source>
</evidence>
<reference evidence="5" key="1">
    <citation type="submission" date="2016-10" db="EMBL/GenBank/DDBJ databases">
        <authorList>
            <person name="Varghese N."/>
            <person name="Submissions S."/>
        </authorList>
    </citation>
    <scope>NUCLEOTIDE SEQUENCE [LARGE SCALE GENOMIC DNA]</scope>
    <source>
        <strain evidence="5">CGMCC 1.7655</strain>
    </source>
</reference>
<evidence type="ECO:0000259" key="3">
    <source>
        <dbReference type="Pfam" id="PF13778"/>
    </source>
</evidence>